<evidence type="ECO:0000313" key="3">
    <source>
        <dbReference type="Proteomes" id="UP000298061"/>
    </source>
</evidence>
<proteinExistence type="predicted"/>
<dbReference type="EMBL" id="SFCI01001199">
    <property type="protein sequence ID" value="TFY76463.1"/>
    <property type="molecule type" value="Genomic_DNA"/>
</dbReference>
<protein>
    <submittedName>
        <fullName evidence="2">Uncharacterized protein</fullName>
    </submittedName>
</protein>
<gene>
    <name evidence="2" type="ORF">EWM64_g7551</name>
</gene>
<keyword evidence="3" id="KW-1185">Reference proteome</keyword>
<feature type="compositionally biased region" description="Pro residues" evidence="1">
    <location>
        <begin position="254"/>
        <end position="265"/>
    </location>
</feature>
<comment type="caution">
    <text evidence="2">The sequence shown here is derived from an EMBL/GenBank/DDBJ whole genome shotgun (WGS) entry which is preliminary data.</text>
</comment>
<evidence type="ECO:0000313" key="2">
    <source>
        <dbReference type="EMBL" id="TFY76463.1"/>
    </source>
</evidence>
<feature type="region of interest" description="Disordered" evidence="1">
    <location>
        <begin position="228"/>
        <end position="275"/>
    </location>
</feature>
<dbReference type="STRING" id="135208.A0A4Y9ZR07"/>
<dbReference type="AlphaFoldDB" id="A0A4Y9ZR07"/>
<reference evidence="2 3" key="1">
    <citation type="submission" date="2019-02" db="EMBL/GenBank/DDBJ databases">
        <title>Genome sequencing of the rare red list fungi Hericium alpestre (H. flagellum).</title>
        <authorList>
            <person name="Buettner E."/>
            <person name="Kellner H."/>
        </authorList>
    </citation>
    <scope>NUCLEOTIDE SEQUENCE [LARGE SCALE GENOMIC DNA]</scope>
    <source>
        <strain evidence="2 3">DSM 108284</strain>
    </source>
</reference>
<evidence type="ECO:0000256" key="1">
    <source>
        <dbReference type="SAM" id="MobiDB-lite"/>
    </source>
</evidence>
<sequence>MMTDDGEFFRGDVRDTTSPLTFLRLFRHKMMFSGTANTGDAWVKLFRDWIDSDSPAETWYAGLLSQHLADWTAFELEFLTHWQPVRAATKSASDWQREMLAYRLKEEELGQQETMGNREVYSHVRWAAHILDLAGRAGIAASPHLIFLVRDQLPDIVKEFVAETHANWSAFCTTVSDLNVNTLRDRLEAKRGRAAEIALLQEQVERLQAQISTRAIANLSAQISRMSYNPQPPAAPGIPTRVSPAVSNAATPRPSTPQLPNPPQNVPQAGERRNATESPMFAAPTLTPEQRNLLRASIAALPHHPNTDAGIAAYHAQLAHFAATHGNRPYIDERLPVPLRPGTAPLRSGECFRCGIITNHRAGNCRVPLDQQLPRNEIVWRSFCTRFLGIEGNGGPRVQLVTSETEFAPRISWADQLALIDEQGNGSGLPA</sequence>
<accession>A0A4Y9ZR07</accession>
<organism evidence="2 3">
    <name type="scientific">Hericium alpestre</name>
    <dbReference type="NCBI Taxonomy" id="135208"/>
    <lineage>
        <taxon>Eukaryota</taxon>
        <taxon>Fungi</taxon>
        <taxon>Dikarya</taxon>
        <taxon>Basidiomycota</taxon>
        <taxon>Agaricomycotina</taxon>
        <taxon>Agaricomycetes</taxon>
        <taxon>Russulales</taxon>
        <taxon>Hericiaceae</taxon>
        <taxon>Hericium</taxon>
    </lineage>
</organism>
<dbReference type="Proteomes" id="UP000298061">
    <property type="component" value="Unassembled WGS sequence"/>
</dbReference>
<dbReference type="OrthoDB" id="2678560at2759"/>
<name>A0A4Y9ZR07_9AGAM</name>